<evidence type="ECO:0000313" key="3">
    <source>
        <dbReference type="Proteomes" id="UP000186914"/>
    </source>
</evidence>
<reference evidence="3" key="1">
    <citation type="submission" date="2017-01" db="EMBL/GenBank/DDBJ databases">
        <authorList>
            <person name="Varghese N."/>
            <person name="Submissions S."/>
        </authorList>
    </citation>
    <scope>NUCLEOTIDE SEQUENCE [LARGE SCALE GENOMIC DNA]</scope>
    <source>
        <strain evidence="3">CGMCC 1.7737</strain>
    </source>
</reference>
<protein>
    <submittedName>
        <fullName evidence="2">PQQ-like domain-containing protein</fullName>
    </submittedName>
</protein>
<dbReference type="InterPro" id="IPR018391">
    <property type="entry name" value="PQQ_b-propeller_rpt"/>
</dbReference>
<evidence type="ECO:0000313" key="2">
    <source>
        <dbReference type="EMBL" id="SIQ69708.1"/>
    </source>
</evidence>
<dbReference type="PANTHER" id="PTHR34512">
    <property type="entry name" value="CELL SURFACE PROTEIN"/>
    <property type="match status" value="1"/>
</dbReference>
<dbReference type="RefSeq" id="WP_076427058.1">
    <property type="nucleotide sequence ID" value="NZ_FTNO01000001.1"/>
</dbReference>
<dbReference type="Gene3D" id="2.130.10.10">
    <property type="entry name" value="YVTN repeat-like/Quinoprotein amine dehydrogenase"/>
    <property type="match status" value="1"/>
</dbReference>
<evidence type="ECO:0000259" key="1">
    <source>
        <dbReference type="Pfam" id="PF13360"/>
    </source>
</evidence>
<dbReference type="EMBL" id="FTNO01000001">
    <property type="protein sequence ID" value="SIQ69708.1"/>
    <property type="molecule type" value="Genomic_DNA"/>
</dbReference>
<dbReference type="OrthoDB" id="8638at2157"/>
<proteinExistence type="predicted"/>
<sequence>MTRGFRREFLRATGASLLAFGSGCTSLRANGDDTRWTVTLDGYPARASTVTDTGLVVATTLEPNGELGFVRFSGEYEPLADLSRITAPPVLVGNRAFVEADGSIHEVPVNGDGPTELRTDYLAFGRYSAVSAESSRLYGVAYSEEIEKYAAFSLNLDTERIEWAHPFGHIRSSVDTDSERVFAASPTGTIRAYDAAEGRTLWKQKTGRNAVLTHHDGAVFVASMDGVTALNSTDGSVRWQTESDWIGSVGTLPEANDSSVYAILSFYSNHRRSRFAMETYVIACNRNTGEERWRKQAKFGTPLSVTEKEVAIESVERVETTQESSTPENSLSIFGVGGAQKEQYELNEQATMKPILRDDVVIVGDDTSIVAYDR</sequence>
<dbReference type="SUPFAM" id="SSF50998">
    <property type="entry name" value="Quinoprotein alcohol dehydrogenase-like"/>
    <property type="match status" value="2"/>
</dbReference>
<organism evidence="2 3">
    <name type="scientific">Haladaptatus litoreus</name>
    <dbReference type="NCBI Taxonomy" id="553468"/>
    <lineage>
        <taxon>Archaea</taxon>
        <taxon>Methanobacteriati</taxon>
        <taxon>Methanobacteriota</taxon>
        <taxon>Stenosarchaea group</taxon>
        <taxon>Halobacteria</taxon>
        <taxon>Halobacteriales</taxon>
        <taxon>Haladaptataceae</taxon>
        <taxon>Haladaptatus</taxon>
    </lineage>
</organism>
<dbReference type="InterPro" id="IPR015943">
    <property type="entry name" value="WD40/YVTN_repeat-like_dom_sf"/>
</dbReference>
<dbReference type="PROSITE" id="PS51257">
    <property type="entry name" value="PROKAR_LIPOPROTEIN"/>
    <property type="match status" value="1"/>
</dbReference>
<gene>
    <name evidence="2" type="ORF">SAMN05421858_0115</name>
</gene>
<dbReference type="PANTHER" id="PTHR34512:SF30">
    <property type="entry name" value="OUTER MEMBRANE PROTEIN ASSEMBLY FACTOR BAMB"/>
    <property type="match status" value="1"/>
</dbReference>
<name>A0A1N6UVR8_9EURY</name>
<feature type="domain" description="Pyrrolo-quinoline quinone repeat" evidence="1">
    <location>
        <begin position="163"/>
        <end position="374"/>
    </location>
</feature>
<accession>A0A1N6UVR8</accession>
<dbReference type="AlphaFoldDB" id="A0A1N6UVR8"/>
<dbReference type="Pfam" id="PF13360">
    <property type="entry name" value="PQQ_2"/>
    <property type="match status" value="1"/>
</dbReference>
<dbReference type="Proteomes" id="UP000186914">
    <property type="component" value="Unassembled WGS sequence"/>
</dbReference>
<dbReference type="InterPro" id="IPR011047">
    <property type="entry name" value="Quinoprotein_ADH-like_sf"/>
</dbReference>
<dbReference type="SMART" id="SM00564">
    <property type="entry name" value="PQQ"/>
    <property type="match status" value="2"/>
</dbReference>
<dbReference type="InterPro" id="IPR002372">
    <property type="entry name" value="PQQ_rpt_dom"/>
</dbReference>
<keyword evidence="3" id="KW-1185">Reference proteome</keyword>